<dbReference type="PANTHER" id="PTHR12652">
    <property type="entry name" value="PEROXISOMAL BIOGENESIS FACTOR 11"/>
    <property type="match status" value="1"/>
</dbReference>
<dbReference type="Proteomes" id="UP001465976">
    <property type="component" value="Unassembled WGS sequence"/>
</dbReference>
<comment type="subcellular location">
    <subcellularLocation>
        <location evidence="4">Peroxisome membrane</location>
    </subcellularLocation>
</comment>
<sequence>MSYSKPATLSKLTDATIGCFSRLPPSEFVDHLVRYLSTWSGSDKFFSIIQSLLSLLAAYLNLRAKLQHRFGRRSDPTSSAAPRLLKFVKVLSSSRTLYRFWGLIPIVQWMISLERNPQPTRNLLNIERFQGWSMLGFYPLEHLSFLRSQDVLPPRVSVSVPPLTDKPKSFKIDAGELSLWSCRCWAAYVALHFAHLREERKLIQARQRDLRKGKGKSLSAAEKEELRKRWSAYWSDLVMNTANFALALNASSRTGLMSGVWNDILTLLATAIAFKSGWKATALPSGSKSAPTLTVDPDFNEKETIAGYDASLDTAQVTAGTQ</sequence>
<comment type="caution">
    <text evidence="5">The sequence shown here is derived from an EMBL/GenBank/DDBJ whole genome shotgun (WGS) entry which is preliminary data.</text>
</comment>
<organism evidence="5 6">
    <name type="scientific">Marasmius crinis-equi</name>
    <dbReference type="NCBI Taxonomy" id="585013"/>
    <lineage>
        <taxon>Eukaryota</taxon>
        <taxon>Fungi</taxon>
        <taxon>Dikarya</taxon>
        <taxon>Basidiomycota</taxon>
        <taxon>Agaricomycotina</taxon>
        <taxon>Agaricomycetes</taxon>
        <taxon>Agaricomycetidae</taxon>
        <taxon>Agaricales</taxon>
        <taxon>Marasmiineae</taxon>
        <taxon>Marasmiaceae</taxon>
        <taxon>Marasmius</taxon>
    </lineage>
</organism>
<protein>
    <submittedName>
        <fullName evidence="5">Uncharacterized protein</fullName>
    </submittedName>
</protein>
<dbReference type="EMBL" id="JBAHYK010001105">
    <property type="protein sequence ID" value="KAL0569497.1"/>
    <property type="molecule type" value="Genomic_DNA"/>
</dbReference>
<keyword evidence="3" id="KW-0576">Peroxisome</keyword>
<evidence type="ECO:0000313" key="6">
    <source>
        <dbReference type="Proteomes" id="UP001465976"/>
    </source>
</evidence>
<gene>
    <name evidence="5" type="ORF">V5O48_012465</name>
</gene>
<accession>A0ABR3F2N8</accession>
<proteinExistence type="predicted"/>
<dbReference type="PANTHER" id="PTHR12652:SF25">
    <property type="entry name" value="MICROBODY (PEROXISOME) PROLIFERATION PROTEIN PEROXIN 11C (EUROFUNG)"/>
    <property type="match status" value="1"/>
</dbReference>
<evidence type="ECO:0000313" key="5">
    <source>
        <dbReference type="EMBL" id="KAL0569497.1"/>
    </source>
</evidence>
<keyword evidence="2" id="KW-0472">Membrane</keyword>
<evidence type="ECO:0000256" key="1">
    <source>
        <dbReference type="ARBA" id="ARBA00022593"/>
    </source>
</evidence>
<name>A0ABR3F2N8_9AGAR</name>
<dbReference type="InterPro" id="IPR008733">
    <property type="entry name" value="PEX11"/>
</dbReference>
<evidence type="ECO:0000256" key="3">
    <source>
        <dbReference type="ARBA" id="ARBA00023140"/>
    </source>
</evidence>
<evidence type="ECO:0000256" key="2">
    <source>
        <dbReference type="ARBA" id="ARBA00023136"/>
    </source>
</evidence>
<keyword evidence="1" id="KW-0962">Peroxisome biogenesis</keyword>
<keyword evidence="6" id="KW-1185">Reference proteome</keyword>
<evidence type="ECO:0000256" key="4">
    <source>
        <dbReference type="ARBA" id="ARBA00046271"/>
    </source>
</evidence>
<reference evidence="5 6" key="1">
    <citation type="submission" date="2024-02" db="EMBL/GenBank/DDBJ databases">
        <title>A draft genome for the cacao thread blight pathogen Marasmius crinis-equi.</title>
        <authorList>
            <person name="Cohen S.P."/>
            <person name="Baruah I.K."/>
            <person name="Amoako-Attah I."/>
            <person name="Bukari Y."/>
            <person name="Meinhardt L.W."/>
            <person name="Bailey B.A."/>
        </authorList>
    </citation>
    <scope>NUCLEOTIDE SEQUENCE [LARGE SCALE GENOMIC DNA]</scope>
    <source>
        <strain evidence="5 6">GH-76</strain>
    </source>
</reference>
<dbReference type="Pfam" id="PF05648">
    <property type="entry name" value="PEX11"/>
    <property type="match status" value="1"/>
</dbReference>